<dbReference type="Proteomes" id="UP001200513">
    <property type="component" value="Chromosome"/>
</dbReference>
<dbReference type="InterPro" id="IPR013422">
    <property type="entry name" value="CRISPR-assoc_prot_Cas5_N"/>
</dbReference>
<dbReference type="GO" id="GO:0043571">
    <property type="term" value="P:maintenance of CRISPR repeat elements"/>
    <property type="evidence" value="ECO:0007669"/>
    <property type="project" value="InterPro"/>
</dbReference>
<evidence type="ECO:0000313" key="2">
    <source>
        <dbReference type="EMBL" id="UJG42622.1"/>
    </source>
</evidence>
<dbReference type="NCBIfam" id="TIGR02593">
    <property type="entry name" value="CRISPR_cas5"/>
    <property type="match status" value="1"/>
</dbReference>
<sequence length="287" mass="33532">MTEEAILFIEIFQPFALYRNPFTFYYAQSFPLPPKSAIIGMLQNACNDWYGHIQGIETWWELKIAIFGGFESSFWNYQHSIRGEVYIDKERNMLVNKQASKNKPIPLYGYGQTAQRTPIYVQELFNGHLFIFIKAGKKGKREQLMLIKEIAESLEKTKKVLSLGRGEDIAYIRSVNFVESVEKEIIEGDIKLHYPTFITRTNFPIKNLKFPVFFVPTKVIFENNGQPVESKKQITKETYRRAEFKEVIYISPDHSLILQSPIEVEFCDINLDKKLETFPIVNDFGWL</sequence>
<protein>
    <submittedName>
        <fullName evidence="2">CRISPR-associated protein Cas5</fullName>
    </submittedName>
</protein>
<gene>
    <name evidence="2" type="primary">cas5</name>
    <name evidence="2" type="ORF">K9W46_09535</name>
</gene>
<name>A0A9Y1BPE9_9ARCH</name>
<dbReference type="InterPro" id="IPR021124">
    <property type="entry name" value="CRISPR-assoc_prot_Cas5"/>
</dbReference>
<accession>A0A9Y1BPE9</accession>
<dbReference type="AlphaFoldDB" id="A0A9Y1BPE9"/>
<dbReference type="EMBL" id="CP084167">
    <property type="protein sequence ID" value="UJG42622.1"/>
    <property type="molecule type" value="Genomic_DNA"/>
</dbReference>
<organism evidence="2">
    <name type="scientific">Candidatus Heimdallarchaeum endolithica</name>
    <dbReference type="NCBI Taxonomy" id="2876572"/>
    <lineage>
        <taxon>Archaea</taxon>
        <taxon>Promethearchaeati</taxon>
        <taxon>Candidatus Heimdallarchaeota</taxon>
        <taxon>Candidatus Heimdallarchaeia (ex Rinke et al. 2021) (nom. nud.)</taxon>
        <taxon>Candidatus Heimdallarchaeales</taxon>
        <taxon>Candidatus Heimdallarchaeaceae</taxon>
        <taxon>Candidatus Heimdallarchaeum</taxon>
    </lineage>
</organism>
<dbReference type="Pfam" id="PF09704">
    <property type="entry name" value="Cas_Cas5d"/>
    <property type="match status" value="1"/>
</dbReference>
<dbReference type="GO" id="GO:0051607">
    <property type="term" value="P:defense response to virus"/>
    <property type="evidence" value="ECO:0007669"/>
    <property type="project" value="UniProtKB-KW"/>
</dbReference>
<proteinExistence type="predicted"/>
<keyword evidence="1" id="KW-0051">Antiviral defense</keyword>
<reference evidence="2" key="1">
    <citation type="journal article" date="2022" name="Nat. Microbiol.">
        <title>Unique mobile elements and scalable gene flow at the prokaryote-eukaryote boundary revealed by circularized Asgard archaea genomes.</title>
        <authorList>
            <person name="Wu F."/>
            <person name="Speth D.R."/>
            <person name="Philosof A."/>
            <person name="Cremiere A."/>
            <person name="Narayanan A."/>
            <person name="Barco R.A."/>
            <person name="Connon S.A."/>
            <person name="Amend J.P."/>
            <person name="Antoshechkin I.A."/>
            <person name="Orphan V.J."/>
        </authorList>
    </citation>
    <scope>NUCLEOTIDE SEQUENCE</scope>
    <source>
        <strain evidence="2">PR6</strain>
    </source>
</reference>
<evidence type="ECO:0000256" key="1">
    <source>
        <dbReference type="ARBA" id="ARBA00023118"/>
    </source>
</evidence>